<feature type="compositionally biased region" description="Low complexity" evidence="1">
    <location>
        <begin position="1"/>
        <end position="16"/>
    </location>
</feature>
<evidence type="ECO:0000313" key="3">
    <source>
        <dbReference type="Proteomes" id="UP000077266"/>
    </source>
</evidence>
<dbReference type="AlphaFoldDB" id="A0A165Q1T0"/>
<gene>
    <name evidence="2" type="ORF">EXIGLDRAFT_317996</name>
</gene>
<keyword evidence="3" id="KW-1185">Reference proteome</keyword>
<dbReference type="EMBL" id="KV425885">
    <property type="protein sequence ID" value="KZW02966.1"/>
    <property type="molecule type" value="Genomic_DNA"/>
</dbReference>
<feature type="compositionally biased region" description="Low complexity" evidence="1">
    <location>
        <begin position="62"/>
        <end position="80"/>
    </location>
</feature>
<accession>A0A165Q1T0</accession>
<feature type="region of interest" description="Disordered" evidence="1">
    <location>
        <begin position="58"/>
        <end position="80"/>
    </location>
</feature>
<dbReference type="InParanoid" id="A0A165Q1T0"/>
<dbReference type="Proteomes" id="UP000077266">
    <property type="component" value="Unassembled WGS sequence"/>
</dbReference>
<reference evidence="2 3" key="1">
    <citation type="journal article" date="2016" name="Mol. Biol. Evol.">
        <title>Comparative Genomics of Early-Diverging Mushroom-Forming Fungi Provides Insights into the Origins of Lignocellulose Decay Capabilities.</title>
        <authorList>
            <person name="Nagy L.G."/>
            <person name="Riley R."/>
            <person name="Tritt A."/>
            <person name="Adam C."/>
            <person name="Daum C."/>
            <person name="Floudas D."/>
            <person name="Sun H."/>
            <person name="Yadav J.S."/>
            <person name="Pangilinan J."/>
            <person name="Larsson K.H."/>
            <person name="Matsuura K."/>
            <person name="Barry K."/>
            <person name="Labutti K."/>
            <person name="Kuo R."/>
            <person name="Ohm R.A."/>
            <person name="Bhattacharya S.S."/>
            <person name="Shirouzu T."/>
            <person name="Yoshinaga Y."/>
            <person name="Martin F.M."/>
            <person name="Grigoriev I.V."/>
            <person name="Hibbett D.S."/>
        </authorList>
    </citation>
    <scope>NUCLEOTIDE SEQUENCE [LARGE SCALE GENOMIC DNA]</scope>
    <source>
        <strain evidence="2 3">HHB12029</strain>
    </source>
</reference>
<evidence type="ECO:0000256" key="1">
    <source>
        <dbReference type="SAM" id="MobiDB-lite"/>
    </source>
</evidence>
<evidence type="ECO:0000313" key="2">
    <source>
        <dbReference type="EMBL" id="KZW02966.1"/>
    </source>
</evidence>
<name>A0A165Q1T0_EXIGL</name>
<protein>
    <submittedName>
        <fullName evidence="2">Uncharacterized protein</fullName>
    </submittedName>
</protein>
<proteinExistence type="predicted"/>
<sequence>MSRASPYTTTRSTRPSRLGRATPSVARRARPASCRIFGSCSPELVGLSARETRLRLQDGPISSAPYESRAPSSSSSTISATSAAWIPNLFRTRSTVSSPPPNSVAFRRCYQPQRCAGRRPATSGQFGVVMDLIGRLAHVFVTRSLHRTGSLNGQRR</sequence>
<feature type="region of interest" description="Disordered" evidence="1">
    <location>
        <begin position="1"/>
        <end position="26"/>
    </location>
</feature>
<organism evidence="2 3">
    <name type="scientific">Exidia glandulosa HHB12029</name>
    <dbReference type="NCBI Taxonomy" id="1314781"/>
    <lineage>
        <taxon>Eukaryota</taxon>
        <taxon>Fungi</taxon>
        <taxon>Dikarya</taxon>
        <taxon>Basidiomycota</taxon>
        <taxon>Agaricomycotina</taxon>
        <taxon>Agaricomycetes</taxon>
        <taxon>Auriculariales</taxon>
        <taxon>Exidiaceae</taxon>
        <taxon>Exidia</taxon>
    </lineage>
</organism>